<keyword evidence="5 6" id="KW-0472">Membrane</keyword>
<dbReference type="GO" id="GO:0005886">
    <property type="term" value="C:plasma membrane"/>
    <property type="evidence" value="ECO:0007669"/>
    <property type="project" value="UniProtKB-SubCell"/>
</dbReference>
<evidence type="ECO:0000256" key="4">
    <source>
        <dbReference type="ARBA" id="ARBA00022989"/>
    </source>
</evidence>
<feature type="transmembrane region" description="Helical" evidence="6">
    <location>
        <begin position="44"/>
        <end position="61"/>
    </location>
</feature>
<comment type="subcellular location">
    <subcellularLocation>
        <location evidence="1">Cell membrane</location>
        <topology evidence="1">Multi-pass membrane protein</topology>
    </subcellularLocation>
</comment>
<feature type="transmembrane region" description="Helical" evidence="6">
    <location>
        <begin position="195"/>
        <end position="217"/>
    </location>
</feature>
<keyword evidence="2" id="KW-1003">Cell membrane</keyword>
<comment type="caution">
    <text evidence="8">The sequence shown here is derived from an EMBL/GenBank/DDBJ whole genome shotgun (WGS) entry which is preliminary data.</text>
</comment>
<organism evidence="8 9">
    <name type="scientific">Pseudothauera lacus</name>
    <dbReference type="NCBI Taxonomy" id="2136175"/>
    <lineage>
        <taxon>Bacteria</taxon>
        <taxon>Pseudomonadati</taxon>
        <taxon>Pseudomonadota</taxon>
        <taxon>Betaproteobacteria</taxon>
        <taxon>Rhodocyclales</taxon>
        <taxon>Zoogloeaceae</taxon>
        <taxon>Pseudothauera</taxon>
    </lineage>
</organism>
<name>A0A2T4II88_9RHOO</name>
<dbReference type="GO" id="GO:0022904">
    <property type="term" value="P:respiratory electron transport chain"/>
    <property type="evidence" value="ECO:0007669"/>
    <property type="project" value="InterPro"/>
</dbReference>
<dbReference type="GO" id="GO:0009055">
    <property type="term" value="F:electron transfer activity"/>
    <property type="evidence" value="ECO:0007669"/>
    <property type="project" value="InterPro"/>
</dbReference>
<dbReference type="AlphaFoldDB" id="A0A2T4II88"/>
<dbReference type="GO" id="GO:0020037">
    <property type="term" value="F:heme binding"/>
    <property type="evidence" value="ECO:0007669"/>
    <property type="project" value="TreeGrafter"/>
</dbReference>
<keyword evidence="3 6" id="KW-0812">Transmembrane</keyword>
<dbReference type="InterPro" id="IPR016174">
    <property type="entry name" value="Di-haem_cyt_TM"/>
</dbReference>
<dbReference type="Pfam" id="PF01292">
    <property type="entry name" value="Ni_hydr_CYTB"/>
    <property type="match status" value="1"/>
</dbReference>
<evidence type="ECO:0000256" key="6">
    <source>
        <dbReference type="SAM" id="Phobius"/>
    </source>
</evidence>
<dbReference type="EMBL" id="PZKC01000002">
    <property type="protein sequence ID" value="PTD97484.1"/>
    <property type="molecule type" value="Genomic_DNA"/>
</dbReference>
<evidence type="ECO:0000256" key="5">
    <source>
        <dbReference type="ARBA" id="ARBA00023136"/>
    </source>
</evidence>
<dbReference type="RefSeq" id="WP_107492005.1">
    <property type="nucleotide sequence ID" value="NZ_PZKC01000002.1"/>
</dbReference>
<reference evidence="8 9" key="1">
    <citation type="submission" date="2018-03" db="EMBL/GenBank/DDBJ databases">
        <authorList>
            <person name="Keele B.F."/>
        </authorList>
    </citation>
    <scope>NUCLEOTIDE SEQUENCE [LARGE SCALE GENOMIC DNA]</scope>
    <source>
        <strain evidence="8 9">D20</strain>
    </source>
</reference>
<evidence type="ECO:0000256" key="3">
    <source>
        <dbReference type="ARBA" id="ARBA00022692"/>
    </source>
</evidence>
<dbReference type="PANTHER" id="PTHR30485:SF2">
    <property type="entry name" value="BLL0597 PROTEIN"/>
    <property type="match status" value="1"/>
</dbReference>
<evidence type="ECO:0000256" key="2">
    <source>
        <dbReference type="ARBA" id="ARBA00022475"/>
    </source>
</evidence>
<accession>A0A2T4II88</accession>
<evidence type="ECO:0000313" key="9">
    <source>
        <dbReference type="Proteomes" id="UP000241193"/>
    </source>
</evidence>
<sequence length="229" mass="24719">MTKKRIRVWDLPVRLFHWLTVVVVAAAIFTGLNGGNMMVHHERLGLILVGLISFRLAWGVLGSDTARFTRFVRGPAAIVAYLRGHWRGIGHNPLGALSVLALLGLFGFQALSGLFATDDIAFSGPLRSLVDASFSSWITSIHRDMLWVMAALVAVHVGAILFYARVKKDNLVKPMITGWKDVDDGEAQSTHGGGWLAFVVALAVALFAVWVASGGLLPPPPPPAPVPAW</sequence>
<dbReference type="SUPFAM" id="SSF81342">
    <property type="entry name" value="Transmembrane di-heme cytochromes"/>
    <property type="match status" value="1"/>
</dbReference>
<evidence type="ECO:0000256" key="1">
    <source>
        <dbReference type="ARBA" id="ARBA00004651"/>
    </source>
</evidence>
<dbReference type="Proteomes" id="UP000241193">
    <property type="component" value="Unassembled WGS sequence"/>
</dbReference>
<dbReference type="InterPro" id="IPR051542">
    <property type="entry name" value="Hydrogenase_cytochrome"/>
</dbReference>
<dbReference type="Gene3D" id="1.20.950.20">
    <property type="entry name" value="Transmembrane di-heme cytochromes, Chain C"/>
    <property type="match status" value="1"/>
</dbReference>
<dbReference type="OrthoDB" id="196472at2"/>
<dbReference type="PANTHER" id="PTHR30485">
    <property type="entry name" value="NI/FE-HYDROGENASE 1 B-TYPE CYTOCHROME SUBUNIT"/>
    <property type="match status" value="1"/>
</dbReference>
<feature type="transmembrane region" description="Helical" evidence="6">
    <location>
        <begin position="145"/>
        <end position="164"/>
    </location>
</feature>
<gene>
    <name evidence="8" type="ORF">C8261_02015</name>
</gene>
<keyword evidence="9" id="KW-1185">Reference proteome</keyword>
<evidence type="ECO:0000313" key="8">
    <source>
        <dbReference type="EMBL" id="PTD97484.1"/>
    </source>
</evidence>
<proteinExistence type="predicted"/>
<feature type="transmembrane region" description="Helical" evidence="6">
    <location>
        <begin position="12"/>
        <end position="32"/>
    </location>
</feature>
<feature type="domain" description="Cytochrome b561 bacterial/Ni-hydrogenase" evidence="7">
    <location>
        <begin position="8"/>
        <end position="178"/>
    </location>
</feature>
<protein>
    <submittedName>
        <fullName evidence="8">Cytochrome B</fullName>
    </submittedName>
</protein>
<keyword evidence="4 6" id="KW-1133">Transmembrane helix</keyword>
<reference evidence="8 9" key="2">
    <citation type="submission" date="2018-04" db="EMBL/GenBank/DDBJ databases">
        <title>Thauera lacus sp. nov., isolated from an saline lake in Inner Mongolia, China.</title>
        <authorList>
            <person name="Liang Q.-Y."/>
        </authorList>
    </citation>
    <scope>NUCLEOTIDE SEQUENCE [LARGE SCALE GENOMIC DNA]</scope>
    <source>
        <strain evidence="8 9">D20</strain>
    </source>
</reference>
<feature type="transmembrane region" description="Helical" evidence="6">
    <location>
        <begin position="94"/>
        <end position="116"/>
    </location>
</feature>
<dbReference type="InterPro" id="IPR011577">
    <property type="entry name" value="Cyt_b561_bac/Ni-Hgenase"/>
</dbReference>
<evidence type="ECO:0000259" key="7">
    <source>
        <dbReference type="Pfam" id="PF01292"/>
    </source>
</evidence>